<dbReference type="Proteomes" id="UP000278031">
    <property type="component" value="Unassembled WGS sequence"/>
</dbReference>
<sequence>QCLEILEISGIFWFDLDRTIKFLVLHIVTIYSSSPKKKVKLRVEIKLCSQFWVLWSNLFSKAFNIKMLKAKKHIKS</sequence>
<dbReference type="AlphaFoldDB" id="A0A497JL20"/>
<gene>
    <name evidence="1" type="ORF">DRO04_00975</name>
</gene>
<comment type="caution">
    <text evidence="1">The sequence shown here is derived from an EMBL/GenBank/DDBJ whole genome shotgun (WGS) entry which is preliminary data.</text>
</comment>
<dbReference type="EMBL" id="QMWP01000024">
    <property type="protein sequence ID" value="RLG70898.1"/>
    <property type="molecule type" value="Genomic_DNA"/>
</dbReference>
<name>A0A497JL20_9ARCH</name>
<proteinExistence type="predicted"/>
<protein>
    <submittedName>
        <fullName evidence="1">Uncharacterized protein</fullName>
    </submittedName>
</protein>
<evidence type="ECO:0000313" key="2">
    <source>
        <dbReference type="Proteomes" id="UP000278031"/>
    </source>
</evidence>
<reference evidence="1 2" key="1">
    <citation type="submission" date="2018-06" db="EMBL/GenBank/DDBJ databases">
        <title>Extensive metabolic versatility and redundancy in microbially diverse, dynamic hydrothermal sediments.</title>
        <authorList>
            <person name="Dombrowski N."/>
            <person name="Teske A."/>
            <person name="Baker B.J."/>
        </authorList>
    </citation>
    <scope>NUCLEOTIDE SEQUENCE [LARGE SCALE GENOMIC DNA]</scope>
    <source>
        <strain evidence="1">B51_G17</strain>
    </source>
</reference>
<accession>A0A497JL20</accession>
<feature type="non-terminal residue" evidence="1">
    <location>
        <position position="1"/>
    </location>
</feature>
<evidence type="ECO:0000313" key="1">
    <source>
        <dbReference type="EMBL" id="RLG70898.1"/>
    </source>
</evidence>
<organism evidence="1 2">
    <name type="scientific">Candidatus Iainarchaeum sp</name>
    <dbReference type="NCBI Taxonomy" id="3101447"/>
    <lineage>
        <taxon>Archaea</taxon>
        <taxon>Candidatus Iainarchaeota</taxon>
        <taxon>Candidatus Iainarchaeia</taxon>
        <taxon>Candidatus Iainarchaeales</taxon>
        <taxon>Candidatus Iainarchaeaceae</taxon>
        <taxon>Candidatus Iainarchaeum</taxon>
    </lineage>
</organism>